<keyword evidence="8" id="KW-1185">Reference proteome</keyword>
<evidence type="ECO:0000256" key="7">
    <source>
        <dbReference type="SAM" id="SignalP"/>
    </source>
</evidence>
<dbReference type="GO" id="GO:0005179">
    <property type="term" value="F:hormone activity"/>
    <property type="evidence" value="ECO:0007669"/>
    <property type="project" value="InterPro"/>
</dbReference>
<keyword evidence="5" id="KW-1015">Disulfide bond</keyword>
<dbReference type="Pfam" id="PF00214">
    <property type="entry name" value="Calc_CGRP_IAPP"/>
    <property type="match status" value="1"/>
</dbReference>
<evidence type="ECO:0000256" key="1">
    <source>
        <dbReference type="ARBA" id="ARBA00004613"/>
    </source>
</evidence>
<evidence type="ECO:0000313" key="9">
    <source>
        <dbReference type="RefSeq" id="XP_004380081.1"/>
    </source>
</evidence>
<dbReference type="InterPro" id="IPR051665">
    <property type="entry name" value="Adrenomedullin-reg_peptide"/>
</dbReference>
<evidence type="ECO:0000256" key="3">
    <source>
        <dbReference type="ARBA" id="ARBA00022525"/>
    </source>
</evidence>
<feature type="chain" id="PRO_5016079421" evidence="7">
    <location>
        <begin position="25"/>
        <end position="147"/>
    </location>
</feature>
<comment type="similarity">
    <text evidence="2">Belongs to the adrenomedullin family.</text>
</comment>
<dbReference type="InParanoid" id="A0A2Y9DS77"/>
<organism evidence="8 9">
    <name type="scientific">Trichechus manatus latirostris</name>
    <name type="common">Florida manatee</name>
    <dbReference type="NCBI Taxonomy" id="127582"/>
    <lineage>
        <taxon>Eukaryota</taxon>
        <taxon>Metazoa</taxon>
        <taxon>Chordata</taxon>
        <taxon>Craniata</taxon>
        <taxon>Vertebrata</taxon>
        <taxon>Euteleostomi</taxon>
        <taxon>Mammalia</taxon>
        <taxon>Eutheria</taxon>
        <taxon>Afrotheria</taxon>
        <taxon>Sirenia</taxon>
        <taxon>Trichechidae</taxon>
        <taxon>Trichechus</taxon>
    </lineage>
</organism>
<dbReference type="GO" id="GO:0010460">
    <property type="term" value="P:positive regulation of heart rate"/>
    <property type="evidence" value="ECO:0007669"/>
    <property type="project" value="TreeGrafter"/>
</dbReference>
<dbReference type="GO" id="GO:0003073">
    <property type="term" value="P:regulation of systemic arterial blood pressure"/>
    <property type="evidence" value="ECO:0007669"/>
    <property type="project" value="TreeGrafter"/>
</dbReference>
<dbReference type="GeneID" id="101352725"/>
<dbReference type="GO" id="GO:0005576">
    <property type="term" value="C:extracellular region"/>
    <property type="evidence" value="ECO:0007669"/>
    <property type="project" value="UniProtKB-SubCell"/>
</dbReference>
<gene>
    <name evidence="9" type="primary">ADM2</name>
</gene>
<dbReference type="CTD" id="79924"/>
<sequence length="147" mass="16029">MARLLAVTLGCISLLYLQLPGALSLGLGGRPRPSRFREPLARTSSRSLRPRHPAPQPVVWKLHQAPQPQKSTSLAAALSQPPQDHGRRHSGSWHSGPRRPRAQLLRVGCALGTCQVQNLSHRLWQLVGQASQQDLAPVDPSSPHSYG</sequence>
<dbReference type="PANTHER" id="PTHR23414">
    <property type="entry name" value="ADRENOMEDULLIN, ADM"/>
    <property type="match status" value="1"/>
</dbReference>
<comment type="subcellular location">
    <subcellularLocation>
        <location evidence="1">Secreted</location>
    </subcellularLocation>
</comment>
<dbReference type="OrthoDB" id="9907777at2759"/>
<feature type="compositionally biased region" description="Basic residues" evidence="6">
    <location>
        <begin position="86"/>
        <end position="99"/>
    </location>
</feature>
<feature type="signal peptide" evidence="7">
    <location>
        <begin position="1"/>
        <end position="24"/>
    </location>
</feature>
<dbReference type="KEGG" id="tmu:101352725"/>
<dbReference type="AlphaFoldDB" id="A0A2Y9DS77"/>
<dbReference type="STRING" id="127582.A0A2Y9DS77"/>
<dbReference type="InterPro" id="IPR021116">
    <property type="entry name" value="Calcitonin/adrenomedullin"/>
</dbReference>
<keyword evidence="3" id="KW-0964">Secreted</keyword>
<dbReference type="Proteomes" id="UP000248480">
    <property type="component" value="Unplaced"/>
</dbReference>
<feature type="region of interest" description="Disordered" evidence="6">
    <location>
        <begin position="28"/>
        <end position="99"/>
    </location>
</feature>
<dbReference type="RefSeq" id="XP_004380081.1">
    <property type="nucleotide sequence ID" value="XM_004380024.1"/>
</dbReference>
<name>A0A2Y9DS77_TRIMA</name>
<reference evidence="9" key="1">
    <citation type="submission" date="2025-08" db="UniProtKB">
        <authorList>
            <consortium name="RefSeq"/>
        </authorList>
    </citation>
    <scope>IDENTIFICATION</scope>
</reference>
<dbReference type="FunCoup" id="A0A2Y9DS77">
    <property type="interactions" value="571"/>
</dbReference>
<evidence type="ECO:0000313" key="8">
    <source>
        <dbReference type="Proteomes" id="UP000248480"/>
    </source>
</evidence>
<evidence type="ECO:0000256" key="6">
    <source>
        <dbReference type="SAM" id="MobiDB-lite"/>
    </source>
</evidence>
<dbReference type="GO" id="GO:0007189">
    <property type="term" value="P:adenylate cyclase-activating G protein-coupled receptor signaling pathway"/>
    <property type="evidence" value="ECO:0007669"/>
    <property type="project" value="TreeGrafter"/>
</dbReference>
<keyword evidence="4 7" id="KW-0732">Signal</keyword>
<dbReference type="PANTHER" id="PTHR23414:SF2">
    <property type="entry name" value="PROTEIN ADM2"/>
    <property type="match status" value="1"/>
</dbReference>
<accession>A0A2Y9DS77</accession>
<evidence type="ECO:0000256" key="2">
    <source>
        <dbReference type="ARBA" id="ARBA00010575"/>
    </source>
</evidence>
<proteinExistence type="inferred from homology"/>
<protein>
    <submittedName>
        <fullName evidence="9">Protein ADM2</fullName>
    </submittedName>
</protein>
<evidence type="ECO:0000256" key="4">
    <source>
        <dbReference type="ARBA" id="ARBA00022729"/>
    </source>
</evidence>
<evidence type="ECO:0000256" key="5">
    <source>
        <dbReference type="ARBA" id="ARBA00023157"/>
    </source>
</evidence>